<evidence type="ECO:0000313" key="2">
    <source>
        <dbReference type="EMBL" id="GMA36053.1"/>
    </source>
</evidence>
<dbReference type="Proteomes" id="UP001157125">
    <property type="component" value="Unassembled WGS sequence"/>
</dbReference>
<gene>
    <name evidence="2" type="ORF">GCM10025876_22570</name>
</gene>
<protein>
    <submittedName>
        <fullName evidence="2">Uncharacterized protein</fullName>
    </submittedName>
</protein>
<comment type="caution">
    <text evidence="2">The sequence shown here is derived from an EMBL/GenBank/DDBJ whole genome shotgun (WGS) entry which is preliminary data.</text>
</comment>
<accession>A0ABQ6IDV8</accession>
<name>A0ABQ6IDV8_9MICO</name>
<feature type="region of interest" description="Disordered" evidence="1">
    <location>
        <begin position="61"/>
        <end position="89"/>
    </location>
</feature>
<feature type="compositionally biased region" description="Basic and acidic residues" evidence="1">
    <location>
        <begin position="61"/>
        <end position="81"/>
    </location>
</feature>
<feature type="compositionally biased region" description="Polar residues" evidence="1">
    <location>
        <begin position="1"/>
        <end position="16"/>
    </location>
</feature>
<organism evidence="2 3">
    <name type="scientific">Demequina litorisediminis</name>
    <dbReference type="NCBI Taxonomy" id="1849022"/>
    <lineage>
        <taxon>Bacteria</taxon>
        <taxon>Bacillati</taxon>
        <taxon>Actinomycetota</taxon>
        <taxon>Actinomycetes</taxon>
        <taxon>Micrococcales</taxon>
        <taxon>Demequinaceae</taxon>
        <taxon>Demequina</taxon>
    </lineage>
</organism>
<proteinExistence type="predicted"/>
<dbReference type="EMBL" id="BSUN01000001">
    <property type="protein sequence ID" value="GMA36053.1"/>
    <property type="molecule type" value="Genomic_DNA"/>
</dbReference>
<feature type="region of interest" description="Disordered" evidence="1">
    <location>
        <begin position="1"/>
        <end position="20"/>
    </location>
</feature>
<evidence type="ECO:0000313" key="3">
    <source>
        <dbReference type="Proteomes" id="UP001157125"/>
    </source>
</evidence>
<keyword evidence="3" id="KW-1185">Reference proteome</keyword>
<sequence length="89" mass="9236">MRTEASSDVPTPTTAAEKSLAPSLLERAGVGGIGLHHGKALGDALHERGVALDGEHLDVHRVEGVGQRRPEPAKADDEHARCGGQVASQ</sequence>
<evidence type="ECO:0000256" key="1">
    <source>
        <dbReference type="SAM" id="MobiDB-lite"/>
    </source>
</evidence>
<reference evidence="3" key="1">
    <citation type="journal article" date="2019" name="Int. J. Syst. Evol. Microbiol.">
        <title>The Global Catalogue of Microorganisms (GCM) 10K type strain sequencing project: providing services to taxonomists for standard genome sequencing and annotation.</title>
        <authorList>
            <consortium name="The Broad Institute Genomics Platform"/>
            <consortium name="The Broad Institute Genome Sequencing Center for Infectious Disease"/>
            <person name="Wu L."/>
            <person name="Ma J."/>
        </authorList>
    </citation>
    <scope>NUCLEOTIDE SEQUENCE [LARGE SCALE GENOMIC DNA]</scope>
    <source>
        <strain evidence="3">NBRC 112299</strain>
    </source>
</reference>